<dbReference type="Proteomes" id="UP001211249">
    <property type="component" value="Unassembled WGS sequence"/>
</dbReference>
<accession>A0ABT5AD56</accession>
<feature type="transmembrane region" description="Helical" evidence="2">
    <location>
        <begin position="7"/>
        <end position="26"/>
    </location>
</feature>
<dbReference type="EMBL" id="JAQMUC010000028">
    <property type="protein sequence ID" value="MDB9535212.1"/>
    <property type="molecule type" value="Genomic_DNA"/>
</dbReference>
<sequence>MLFFLKLIDYLLVAVAIASFAIIYFDSSNQEHVIAASVALTLAIGLFIFNRQSVNSAKKKAEKNQMSKKAKLYTSLLSKDTQLDHNTVLPARAKALEYSQDLIDDYKSSRDLNRTLYYVLQISTVILSGVTPILVLVDKLEAGQPWLKWLPVICPAVASIVASVVTSFPFEKNWMAANTAVELLESEQEKFILGITPAYRCYDIPEEDKQQQKISQAVELFINQVNSIHLPQVQQKTDSDPANTEKQDSPKPEETTTGQKVAP</sequence>
<keyword evidence="2" id="KW-0472">Membrane</keyword>
<feature type="transmembrane region" description="Helical" evidence="2">
    <location>
        <begin position="32"/>
        <end position="50"/>
    </location>
</feature>
<protein>
    <submittedName>
        <fullName evidence="3">DUF4231 domain-containing protein</fullName>
    </submittedName>
</protein>
<dbReference type="RefSeq" id="WP_271795195.1">
    <property type="nucleotide sequence ID" value="NZ_JAQMUC010000028.1"/>
</dbReference>
<feature type="transmembrane region" description="Helical" evidence="2">
    <location>
        <begin position="149"/>
        <end position="170"/>
    </location>
</feature>
<evidence type="ECO:0000313" key="4">
    <source>
        <dbReference type="Proteomes" id="UP001211249"/>
    </source>
</evidence>
<evidence type="ECO:0000256" key="1">
    <source>
        <dbReference type="SAM" id="MobiDB-lite"/>
    </source>
</evidence>
<dbReference type="NCBIfam" id="NF033634">
    <property type="entry name" value="SLATT_1"/>
    <property type="match status" value="1"/>
</dbReference>
<feature type="compositionally biased region" description="Basic and acidic residues" evidence="1">
    <location>
        <begin position="237"/>
        <end position="254"/>
    </location>
</feature>
<feature type="transmembrane region" description="Helical" evidence="2">
    <location>
        <begin position="116"/>
        <end position="137"/>
    </location>
</feature>
<gene>
    <name evidence="3" type="ORF">PN451_05010</name>
</gene>
<name>A0ABT5AD56_9CYAN</name>
<dbReference type="InterPro" id="IPR025325">
    <property type="entry name" value="DUF4231"/>
</dbReference>
<feature type="region of interest" description="Disordered" evidence="1">
    <location>
        <begin position="232"/>
        <end position="263"/>
    </location>
</feature>
<keyword evidence="4" id="KW-1185">Reference proteome</keyword>
<evidence type="ECO:0000256" key="2">
    <source>
        <dbReference type="SAM" id="Phobius"/>
    </source>
</evidence>
<comment type="caution">
    <text evidence="3">The sequence shown here is derived from an EMBL/GenBank/DDBJ whole genome shotgun (WGS) entry which is preliminary data.</text>
</comment>
<reference evidence="3 4" key="1">
    <citation type="submission" date="2023-01" db="EMBL/GenBank/DDBJ databases">
        <title>Genomes from the Australian National Cyanobacteria Reference Collection.</title>
        <authorList>
            <person name="Willis A."/>
            <person name="Lee E.M.F."/>
        </authorList>
    </citation>
    <scope>NUCLEOTIDE SEQUENCE [LARGE SCALE GENOMIC DNA]</scope>
    <source>
        <strain evidence="3 4">CS-1226</strain>
    </source>
</reference>
<proteinExistence type="predicted"/>
<keyword evidence="2" id="KW-0812">Transmembrane</keyword>
<dbReference type="Pfam" id="PF14015">
    <property type="entry name" value="DUF4231"/>
    <property type="match status" value="1"/>
</dbReference>
<organism evidence="3 4">
    <name type="scientific">Dolichospermum planctonicum CS-1226</name>
    <dbReference type="NCBI Taxonomy" id="3021751"/>
    <lineage>
        <taxon>Bacteria</taxon>
        <taxon>Bacillati</taxon>
        <taxon>Cyanobacteriota</taxon>
        <taxon>Cyanophyceae</taxon>
        <taxon>Nostocales</taxon>
        <taxon>Aphanizomenonaceae</taxon>
        <taxon>Dolichospermum</taxon>
        <taxon>Dolichospermum planctonicum</taxon>
    </lineage>
</organism>
<keyword evidence="2" id="KW-1133">Transmembrane helix</keyword>
<evidence type="ECO:0000313" key="3">
    <source>
        <dbReference type="EMBL" id="MDB9535212.1"/>
    </source>
</evidence>